<keyword evidence="2" id="KW-0520">NAD</keyword>
<dbReference type="InterPro" id="IPR006139">
    <property type="entry name" value="D-isomer_2_OHA_DH_cat_dom"/>
</dbReference>
<evidence type="ECO:0000256" key="1">
    <source>
        <dbReference type="ARBA" id="ARBA00023002"/>
    </source>
</evidence>
<dbReference type="KEGG" id="ttf:THTE_1890"/>
<dbReference type="GO" id="GO:0004617">
    <property type="term" value="F:phosphoglycerate dehydrogenase activity"/>
    <property type="evidence" value="ECO:0007669"/>
    <property type="project" value="UniProtKB-EC"/>
</dbReference>
<feature type="domain" description="D-isomer specific 2-hydroxyacid dehydrogenase catalytic" evidence="4">
    <location>
        <begin position="31"/>
        <end position="311"/>
    </location>
</feature>
<gene>
    <name evidence="6" type="ORF">THTE_1890</name>
</gene>
<dbReference type="Gene3D" id="3.40.50.720">
    <property type="entry name" value="NAD(P)-binding Rossmann-like Domain"/>
    <property type="match status" value="2"/>
</dbReference>
<dbReference type="EC" id="1.1.1.95" evidence="6"/>
<name>A0A286REX2_9BACT</name>
<dbReference type="InterPro" id="IPR036291">
    <property type="entry name" value="NAD(P)-bd_dom_sf"/>
</dbReference>
<dbReference type="AlphaFoldDB" id="A0A286REX2"/>
<evidence type="ECO:0000313" key="7">
    <source>
        <dbReference type="Proteomes" id="UP000215086"/>
    </source>
</evidence>
<comment type="similarity">
    <text evidence="3">Belongs to the D-isomer specific 2-hydroxyacid dehydrogenase family.</text>
</comment>
<dbReference type="CDD" id="cd05300">
    <property type="entry name" value="2-Hacid_dh_1"/>
    <property type="match status" value="1"/>
</dbReference>
<keyword evidence="1 3" id="KW-0560">Oxidoreductase</keyword>
<dbReference type="EMBL" id="CP018477">
    <property type="protein sequence ID" value="ASV74492.1"/>
    <property type="molecule type" value="Genomic_DNA"/>
</dbReference>
<dbReference type="SUPFAM" id="SSF52283">
    <property type="entry name" value="Formate/glycerate dehydrogenase catalytic domain-like"/>
    <property type="match status" value="1"/>
</dbReference>
<proteinExistence type="inferred from homology"/>
<accession>A0A286REX2</accession>
<dbReference type="Pfam" id="PF02826">
    <property type="entry name" value="2-Hacid_dh_C"/>
    <property type="match status" value="1"/>
</dbReference>
<reference evidence="6 7" key="1">
    <citation type="journal article" name="Front. Microbiol.">
        <title>Sugar Metabolism of the First Thermophilic Planctomycete Thermogutta terrifontis: Comparative Genomic and Transcriptomic Approaches.</title>
        <authorList>
            <person name="Elcheninov A.G."/>
            <person name="Menzel P."/>
            <person name="Gudbergsdottir S.R."/>
            <person name="Slesarev A.I."/>
            <person name="Kadnikov V.V."/>
            <person name="Krogh A."/>
            <person name="Bonch-Osmolovskaya E.A."/>
            <person name="Peng X."/>
            <person name="Kublanov I.V."/>
        </authorList>
    </citation>
    <scope>NUCLEOTIDE SEQUENCE [LARGE SCALE GENOMIC DNA]</scope>
    <source>
        <strain evidence="6 7">R1</strain>
    </source>
</reference>
<dbReference type="OrthoDB" id="277029at2"/>
<dbReference type="GO" id="GO:0051287">
    <property type="term" value="F:NAD binding"/>
    <property type="evidence" value="ECO:0007669"/>
    <property type="project" value="InterPro"/>
</dbReference>
<dbReference type="SUPFAM" id="SSF51735">
    <property type="entry name" value="NAD(P)-binding Rossmann-fold domains"/>
    <property type="match status" value="1"/>
</dbReference>
<dbReference type="RefSeq" id="WP_095414795.1">
    <property type="nucleotide sequence ID" value="NZ_CP018477.1"/>
</dbReference>
<dbReference type="Pfam" id="PF00389">
    <property type="entry name" value="2-Hacid_dh"/>
    <property type="match status" value="1"/>
</dbReference>
<dbReference type="InterPro" id="IPR006140">
    <property type="entry name" value="D-isomer_DH_NAD-bd"/>
</dbReference>
<evidence type="ECO:0000313" key="6">
    <source>
        <dbReference type="EMBL" id="ASV74492.1"/>
    </source>
</evidence>
<sequence length="339" mass="37547">MRPRIVLCFPHEERHRQAIAAAAPWGNVVSVPQEQIAEELMEADIFCGHAKVPVDWDAVVKRGRLVWIQSSAAGMDHCLVPSVIASNIVVTSASGVLADQVAEHTVALMTAWLRSLPTFFWAQQREEFIRRPTRDLHRSRILIVGFGGVGRRLAQVLHVFKTHIWATDLFPVDKPAYVEKLCPPESLEEFLPEADITILALPLNDKTRGMFGQDQFARMKPGSLFVNVARGPIVRTDALIEALQKGPIAGAVLDVTDPEPLPPGHPLWKLSNVIITPHVGGQSATRADDITRLICENLRRWHTGQPLINLVSDKTAGFPFRDGSTPLWIDVCDSIPADF</sequence>
<organism evidence="6 7">
    <name type="scientific">Thermogutta terrifontis</name>
    <dbReference type="NCBI Taxonomy" id="1331910"/>
    <lineage>
        <taxon>Bacteria</taxon>
        <taxon>Pseudomonadati</taxon>
        <taxon>Planctomycetota</taxon>
        <taxon>Planctomycetia</taxon>
        <taxon>Pirellulales</taxon>
        <taxon>Thermoguttaceae</taxon>
        <taxon>Thermogutta</taxon>
    </lineage>
</organism>
<evidence type="ECO:0000259" key="5">
    <source>
        <dbReference type="Pfam" id="PF02826"/>
    </source>
</evidence>
<dbReference type="PANTHER" id="PTHR43333:SF1">
    <property type="entry name" value="D-ISOMER SPECIFIC 2-HYDROXYACID DEHYDROGENASE NAD-BINDING DOMAIN-CONTAINING PROTEIN"/>
    <property type="match status" value="1"/>
</dbReference>
<dbReference type="Proteomes" id="UP000215086">
    <property type="component" value="Chromosome"/>
</dbReference>
<keyword evidence="7" id="KW-1185">Reference proteome</keyword>
<evidence type="ECO:0000256" key="2">
    <source>
        <dbReference type="ARBA" id="ARBA00023027"/>
    </source>
</evidence>
<dbReference type="PANTHER" id="PTHR43333">
    <property type="entry name" value="2-HACID_DH_C DOMAIN-CONTAINING PROTEIN"/>
    <property type="match status" value="1"/>
</dbReference>
<protein>
    <submittedName>
        <fullName evidence="6">D-3-phosphoglycerate dehydrogenase</fullName>
        <ecNumber evidence="6">1.1.1.95</ecNumber>
    </submittedName>
</protein>
<evidence type="ECO:0000256" key="3">
    <source>
        <dbReference type="RuleBase" id="RU003719"/>
    </source>
</evidence>
<evidence type="ECO:0000259" key="4">
    <source>
        <dbReference type="Pfam" id="PF00389"/>
    </source>
</evidence>
<feature type="domain" description="D-isomer specific 2-hydroxyacid dehydrogenase NAD-binding" evidence="5">
    <location>
        <begin position="106"/>
        <end position="280"/>
    </location>
</feature>